<dbReference type="SUPFAM" id="SSF52540">
    <property type="entry name" value="P-loop containing nucleoside triphosphate hydrolases"/>
    <property type="match status" value="1"/>
</dbReference>
<reference evidence="2 3" key="1">
    <citation type="submission" date="2020-01" db="EMBL/GenBank/DDBJ databases">
        <title>Whole genome sequence of Heliobacterium gestii DSM 11169.</title>
        <authorList>
            <person name="Kyndt J.A."/>
            <person name="Meyer T.E."/>
        </authorList>
    </citation>
    <scope>NUCLEOTIDE SEQUENCE [LARGE SCALE GENOMIC DNA]</scope>
    <source>
        <strain evidence="2 3">DSM 11169</strain>
    </source>
</reference>
<organism evidence="2 3">
    <name type="scientific">Heliomicrobium gestii</name>
    <name type="common">Heliobacterium gestii</name>
    <dbReference type="NCBI Taxonomy" id="2699"/>
    <lineage>
        <taxon>Bacteria</taxon>
        <taxon>Bacillati</taxon>
        <taxon>Bacillota</taxon>
        <taxon>Clostridia</taxon>
        <taxon>Eubacteriales</taxon>
        <taxon>Heliobacteriaceae</taxon>
        <taxon>Heliomicrobium</taxon>
    </lineage>
</organism>
<dbReference type="EMBL" id="WXEX01000002">
    <property type="protein sequence ID" value="MZP41925.1"/>
    <property type="molecule type" value="Genomic_DNA"/>
</dbReference>
<evidence type="ECO:0000259" key="1">
    <source>
        <dbReference type="Pfam" id="PF13304"/>
    </source>
</evidence>
<feature type="domain" description="ATPase AAA-type core" evidence="1">
    <location>
        <begin position="24"/>
        <end position="317"/>
    </location>
</feature>
<dbReference type="GO" id="GO:0016887">
    <property type="term" value="F:ATP hydrolysis activity"/>
    <property type="evidence" value="ECO:0007669"/>
    <property type="project" value="InterPro"/>
</dbReference>
<dbReference type="GO" id="GO:0005524">
    <property type="term" value="F:ATP binding"/>
    <property type="evidence" value="ECO:0007669"/>
    <property type="project" value="InterPro"/>
</dbReference>
<dbReference type="PANTHER" id="PTHR43581">
    <property type="entry name" value="ATP/GTP PHOSPHATASE"/>
    <property type="match status" value="1"/>
</dbReference>
<dbReference type="OrthoDB" id="9784297at2"/>
<dbReference type="RefSeq" id="WP_161260518.1">
    <property type="nucleotide sequence ID" value="NZ_JAFBDC010000002.1"/>
</dbReference>
<evidence type="ECO:0000313" key="2">
    <source>
        <dbReference type="EMBL" id="MZP41925.1"/>
    </source>
</evidence>
<dbReference type="InterPro" id="IPR003959">
    <property type="entry name" value="ATPase_AAA_core"/>
</dbReference>
<dbReference type="InterPro" id="IPR027417">
    <property type="entry name" value="P-loop_NTPase"/>
</dbReference>
<dbReference type="Proteomes" id="UP000471031">
    <property type="component" value="Unassembled WGS sequence"/>
</dbReference>
<evidence type="ECO:0000313" key="3">
    <source>
        <dbReference type="Proteomes" id="UP000471031"/>
    </source>
</evidence>
<protein>
    <submittedName>
        <fullName evidence="2">AAA family ATPase</fullName>
    </submittedName>
</protein>
<keyword evidence="3" id="KW-1185">Reference proteome</keyword>
<dbReference type="Gene3D" id="3.40.50.300">
    <property type="entry name" value="P-loop containing nucleotide triphosphate hydrolases"/>
    <property type="match status" value="2"/>
</dbReference>
<dbReference type="AlphaFoldDB" id="A0A845LBN3"/>
<accession>A0A845LBN3</accession>
<sequence length="431" mass="48821">MLESIHLKNVGPAAETKLDLAPRLNILTGDNGLGKSFLLDIAWWTLTRKWPAEVNPKLTTGQMARPRNGEEASIAFSLTGKAKRQAYSSAFNRYQQAWTIPVGRPVNPGLVIYAQVDGSFSVWDPARNYWRKKSMTEGPERPHAYVFSPREVWDGLPGERGMLCNGLINDWSGWQKERGESFRLLSAVLDALSPDGEEKLTPGALTRISLDDVRDMPTLRLPYGQDVPVIHASAGMRRIIALAYFLTWCWHEHVHASKLLGQEVADQIIFLIDEIEAHLHPRWQRLIVKSLLEVVNNMALAARVQLIAATHSPLVLASIEPVFDEQQDAWFDFDLVKSEGQERHTVQIEKKDWVRQGDASSWLVSDAFDLGSARSVEAEEALNEAAEALKDETFDHKKAQALDQKLRTLLSDTDPFWIRWRFVGEKRGWIR</sequence>
<comment type="caution">
    <text evidence="2">The sequence shown here is derived from an EMBL/GenBank/DDBJ whole genome shotgun (WGS) entry which is preliminary data.</text>
</comment>
<dbReference type="Pfam" id="PF13304">
    <property type="entry name" value="AAA_21"/>
    <property type="match status" value="1"/>
</dbReference>
<dbReference type="PANTHER" id="PTHR43581:SF2">
    <property type="entry name" value="EXCINUCLEASE ATPASE SUBUNIT"/>
    <property type="match status" value="1"/>
</dbReference>
<name>A0A845LBN3_HELGE</name>
<dbReference type="InterPro" id="IPR051396">
    <property type="entry name" value="Bact_Antivir_Def_Nuclease"/>
</dbReference>
<gene>
    <name evidence="2" type="ORF">GTO89_02610</name>
</gene>
<proteinExistence type="predicted"/>